<dbReference type="PANTHER" id="PTHR33653:SF1">
    <property type="entry name" value="RIBONUCLEASE VAPC2"/>
    <property type="match status" value="1"/>
</dbReference>
<evidence type="ECO:0000256" key="3">
    <source>
        <dbReference type="ARBA" id="ARBA00022722"/>
    </source>
</evidence>
<keyword evidence="2" id="KW-1277">Toxin-antitoxin system</keyword>
<dbReference type="InterPro" id="IPR029060">
    <property type="entry name" value="PIN-like_dom_sf"/>
</dbReference>
<evidence type="ECO:0000256" key="2">
    <source>
        <dbReference type="ARBA" id="ARBA00022649"/>
    </source>
</evidence>
<dbReference type="CDD" id="cd18749">
    <property type="entry name" value="PIN_VapC4-5_FitB-like"/>
    <property type="match status" value="1"/>
</dbReference>
<protein>
    <submittedName>
        <fullName evidence="9">PIN domain-containing protein</fullName>
    </submittedName>
</protein>
<dbReference type="GO" id="GO:0046872">
    <property type="term" value="F:metal ion binding"/>
    <property type="evidence" value="ECO:0007669"/>
    <property type="project" value="UniProtKB-KW"/>
</dbReference>
<dbReference type="InterPro" id="IPR002716">
    <property type="entry name" value="PIN_dom"/>
</dbReference>
<evidence type="ECO:0000256" key="5">
    <source>
        <dbReference type="ARBA" id="ARBA00022801"/>
    </source>
</evidence>
<evidence type="ECO:0000256" key="1">
    <source>
        <dbReference type="ARBA" id="ARBA00001946"/>
    </source>
</evidence>
<keyword evidence="3" id="KW-0540">Nuclease</keyword>
<proteinExistence type="inferred from homology"/>
<organism evidence="9 10">
    <name type="scientific">Desulfonema limicola</name>
    <dbReference type="NCBI Taxonomy" id="45656"/>
    <lineage>
        <taxon>Bacteria</taxon>
        <taxon>Pseudomonadati</taxon>
        <taxon>Thermodesulfobacteriota</taxon>
        <taxon>Desulfobacteria</taxon>
        <taxon>Desulfobacterales</taxon>
        <taxon>Desulfococcaceae</taxon>
        <taxon>Desulfonema</taxon>
    </lineage>
</organism>
<dbReference type="AlphaFoldDB" id="A0A975B6P5"/>
<gene>
    <name evidence="9" type="ORF">dnl_21160</name>
</gene>
<comment type="cofactor">
    <cofactor evidence="1">
        <name>Mg(2+)</name>
        <dbReference type="ChEBI" id="CHEBI:18420"/>
    </cofactor>
</comment>
<dbReference type="GO" id="GO:0004518">
    <property type="term" value="F:nuclease activity"/>
    <property type="evidence" value="ECO:0007669"/>
    <property type="project" value="UniProtKB-KW"/>
</dbReference>
<keyword evidence="6" id="KW-0460">Magnesium</keyword>
<comment type="similarity">
    <text evidence="7">Belongs to the PINc/VapC protein family.</text>
</comment>
<reference evidence="9" key="1">
    <citation type="journal article" date="2021" name="Microb. Physiol.">
        <title>Proteogenomic Insights into the Physiology of Marine, Sulfate-Reducing, Filamentous Desulfonema limicola and Desulfonema magnum.</title>
        <authorList>
            <person name="Schnaars V."/>
            <person name="Wohlbrand L."/>
            <person name="Scheve S."/>
            <person name="Hinrichs C."/>
            <person name="Reinhardt R."/>
            <person name="Rabus R."/>
        </authorList>
    </citation>
    <scope>NUCLEOTIDE SEQUENCE</scope>
    <source>
        <strain evidence="9">5ac10</strain>
    </source>
</reference>
<dbReference type="Proteomes" id="UP000663720">
    <property type="component" value="Chromosome"/>
</dbReference>
<evidence type="ECO:0000313" key="10">
    <source>
        <dbReference type="Proteomes" id="UP000663720"/>
    </source>
</evidence>
<evidence type="ECO:0000313" key="9">
    <source>
        <dbReference type="EMBL" id="QTA79834.1"/>
    </source>
</evidence>
<evidence type="ECO:0000256" key="7">
    <source>
        <dbReference type="ARBA" id="ARBA00038093"/>
    </source>
</evidence>
<keyword evidence="10" id="KW-1185">Reference proteome</keyword>
<dbReference type="GO" id="GO:0016787">
    <property type="term" value="F:hydrolase activity"/>
    <property type="evidence" value="ECO:0007669"/>
    <property type="project" value="UniProtKB-KW"/>
</dbReference>
<dbReference type="Pfam" id="PF01850">
    <property type="entry name" value="PIN"/>
    <property type="match status" value="1"/>
</dbReference>
<dbReference type="EMBL" id="CP061799">
    <property type="protein sequence ID" value="QTA79834.1"/>
    <property type="molecule type" value="Genomic_DNA"/>
</dbReference>
<sequence>MLDTNIVSFIFKGDTRINDYKPYLKDQRLAISFMTVAELFQWAMVRKWGSRRIKKMETAMKSYLVLPFDIEVCRLWGEVRAECQSAGRPISPQDAWIGATALQHDLPLVTHNPSDFEAVEDLEIITTLSR</sequence>
<evidence type="ECO:0000256" key="6">
    <source>
        <dbReference type="ARBA" id="ARBA00022842"/>
    </source>
</evidence>
<dbReference type="InterPro" id="IPR050556">
    <property type="entry name" value="Type_II_TA_system_RNase"/>
</dbReference>
<keyword evidence="5" id="KW-0378">Hydrolase</keyword>
<name>A0A975B6P5_9BACT</name>
<evidence type="ECO:0000259" key="8">
    <source>
        <dbReference type="Pfam" id="PF01850"/>
    </source>
</evidence>
<dbReference type="Gene3D" id="3.40.50.1010">
    <property type="entry name" value="5'-nuclease"/>
    <property type="match status" value="1"/>
</dbReference>
<feature type="domain" description="PIN" evidence="8">
    <location>
        <begin position="1"/>
        <end position="120"/>
    </location>
</feature>
<dbReference type="PANTHER" id="PTHR33653">
    <property type="entry name" value="RIBONUCLEASE VAPC2"/>
    <property type="match status" value="1"/>
</dbReference>
<keyword evidence="4" id="KW-0479">Metal-binding</keyword>
<dbReference type="SUPFAM" id="SSF88723">
    <property type="entry name" value="PIN domain-like"/>
    <property type="match status" value="1"/>
</dbReference>
<evidence type="ECO:0000256" key="4">
    <source>
        <dbReference type="ARBA" id="ARBA00022723"/>
    </source>
</evidence>
<accession>A0A975B6P5</accession>
<dbReference type="KEGG" id="dli:dnl_21160"/>